<dbReference type="InterPro" id="IPR016181">
    <property type="entry name" value="Acyl_CoA_acyltransferase"/>
</dbReference>
<proteinExistence type="predicted"/>
<name>A0A2T0WXK8_9RHOB</name>
<keyword evidence="2" id="KW-0808">Transferase</keyword>
<dbReference type="RefSeq" id="WP_106263107.1">
    <property type="nucleotide sequence ID" value="NZ_PVTQ01000003.1"/>
</dbReference>
<accession>A0A2T0WXK8</accession>
<feature type="domain" description="N-acetyltransferase" evidence="1">
    <location>
        <begin position="1"/>
        <end position="140"/>
    </location>
</feature>
<gene>
    <name evidence="2" type="ORF">CLV74_10315</name>
</gene>
<dbReference type="PANTHER" id="PTHR13355">
    <property type="entry name" value="GLUCOSAMINE 6-PHOSPHATE N-ACETYLTRANSFERASE"/>
    <property type="match status" value="1"/>
</dbReference>
<dbReference type="Proteomes" id="UP000238392">
    <property type="component" value="Unassembled WGS sequence"/>
</dbReference>
<dbReference type="AlphaFoldDB" id="A0A2T0WXK8"/>
<dbReference type="Pfam" id="PF13673">
    <property type="entry name" value="Acetyltransf_10"/>
    <property type="match status" value="1"/>
</dbReference>
<evidence type="ECO:0000259" key="1">
    <source>
        <dbReference type="PROSITE" id="PS51186"/>
    </source>
</evidence>
<dbReference type="GO" id="GO:0004343">
    <property type="term" value="F:glucosamine 6-phosphate N-acetyltransferase activity"/>
    <property type="evidence" value="ECO:0007669"/>
    <property type="project" value="TreeGrafter"/>
</dbReference>
<evidence type="ECO:0000313" key="3">
    <source>
        <dbReference type="Proteomes" id="UP000238392"/>
    </source>
</evidence>
<dbReference type="EMBL" id="PVTQ01000003">
    <property type="protein sequence ID" value="PRY91432.1"/>
    <property type="molecule type" value="Genomic_DNA"/>
</dbReference>
<dbReference type="InterPro" id="IPR000182">
    <property type="entry name" value="GNAT_dom"/>
</dbReference>
<dbReference type="PANTHER" id="PTHR13355:SF11">
    <property type="entry name" value="GLUCOSAMINE 6-PHOSPHATE N-ACETYLTRANSFERASE"/>
    <property type="match status" value="1"/>
</dbReference>
<dbReference type="Gene3D" id="3.40.630.30">
    <property type="match status" value="1"/>
</dbReference>
<dbReference type="PROSITE" id="PS51186">
    <property type="entry name" value="GNAT"/>
    <property type="match status" value="1"/>
</dbReference>
<reference evidence="2 3" key="1">
    <citation type="submission" date="2018-03" db="EMBL/GenBank/DDBJ databases">
        <title>Genomic Encyclopedia of Archaeal and Bacterial Type Strains, Phase II (KMG-II): from individual species to whole genera.</title>
        <authorList>
            <person name="Goeker M."/>
        </authorList>
    </citation>
    <scope>NUCLEOTIDE SEQUENCE [LARGE SCALE GENOMIC DNA]</scope>
    <source>
        <strain evidence="2 3">DSM 100212</strain>
    </source>
</reference>
<dbReference type="OrthoDB" id="9796171at2"/>
<keyword evidence="2" id="KW-0012">Acyltransferase</keyword>
<sequence length="140" mass="14972">MSIVITRTDDLEACMALRFTVFVDEQGVPAEIERDEYDAVATHLLATIDGKPMGTARIVAKGDTGKIGRVCVLPAARGTGLGAALIRACLDEMADDPQITQAMLGAQTSAIGFYEKLGFVPEGDEFDDAGIPHLMMRKTL</sequence>
<organism evidence="2 3">
    <name type="scientific">Donghicola tyrosinivorans</name>
    <dbReference type="NCBI Taxonomy" id="1652492"/>
    <lineage>
        <taxon>Bacteria</taxon>
        <taxon>Pseudomonadati</taxon>
        <taxon>Pseudomonadota</taxon>
        <taxon>Alphaproteobacteria</taxon>
        <taxon>Rhodobacterales</taxon>
        <taxon>Roseobacteraceae</taxon>
        <taxon>Donghicola</taxon>
    </lineage>
</organism>
<evidence type="ECO:0000313" key="2">
    <source>
        <dbReference type="EMBL" id="PRY91432.1"/>
    </source>
</evidence>
<dbReference type="InterPro" id="IPR039143">
    <property type="entry name" value="GNPNAT1-like"/>
</dbReference>
<protein>
    <submittedName>
        <fullName evidence="2">Putative GNAT family N-acyltransferase</fullName>
    </submittedName>
</protein>
<keyword evidence="3" id="KW-1185">Reference proteome</keyword>
<comment type="caution">
    <text evidence="2">The sequence shown here is derived from an EMBL/GenBank/DDBJ whole genome shotgun (WGS) entry which is preliminary data.</text>
</comment>
<dbReference type="CDD" id="cd04301">
    <property type="entry name" value="NAT_SF"/>
    <property type="match status" value="1"/>
</dbReference>
<dbReference type="SUPFAM" id="SSF55729">
    <property type="entry name" value="Acyl-CoA N-acyltransferases (Nat)"/>
    <property type="match status" value="1"/>
</dbReference>